<dbReference type="EMBL" id="ML976982">
    <property type="protein sequence ID" value="KAF1960622.1"/>
    <property type="molecule type" value="Genomic_DNA"/>
</dbReference>
<evidence type="ECO:0000313" key="2">
    <source>
        <dbReference type="EMBL" id="KAF1960622.1"/>
    </source>
</evidence>
<organism evidence="2 3">
    <name type="scientific">Byssothecium circinans</name>
    <dbReference type="NCBI Taxonomy" id="147558"/>
    <lineage>
        <taxon>Eukaryota</taxon>
        <taxon>Fungi</taxon>
        <taxon>Dikarya</taxon>
        <taxon>Ascomycota</taxon>
        <taxon>Pezizomycotina</taxon>
        <taxon>Dothideomycetes</taxon>
        <taxon>Pleosporomycetidae</taxon>
        <taxon>Pleosporales</taxon>
        <taxon>Massarineae</taxon>
        <taxon>Massarinaceae</taxon>
        <taxon>Byssothecium</taxon>
    </lineage>
</organism>
<reference evidence="2" key="1">
    <citation type="journal article" date="2020" name="Stud. Mycol.">
        <title>101 Dothideomycetes genomes: a test case for predicting lifestyles and emergence of pathogens.</title>
        <authorList>
            <person name="Haridas S."/>
            <person name="Albert R."/>
            <person name="Binder M."/>
            <person name="Bloem J."/>
            <person name="Labutti K."/>
            <person name="Salamov A."/>
            <person name="Andreopoulos B."/>
            <person name="Baker S."/>
            <person name="Barry K."/>
            <person name="Bills G."/>
            <person name="Bluhm B."/>
            <person name="Cannon C."/>
            <person name="Castanera R."/>
            <person name="Culley D."/>
            <person name="Daum C."/>
            <person name="Ezra D."/>
            <person name="Gonzalez J."/>
            <person name="Henrissat B."/>
            <person name="Kuo A."/>
            <person name="Liang C."/>
            <person name="Lipzen A."/>
            <person name="Lutzoni F."/>
            <person name="Magnuson J."/>
            <person name="Mondo S."/>
            <person name="Nolan M."/>
            <person name="Ohm R."/>
            <person name="Pangilinan J."/>
            <person name="Park H.-J."/>
            <person name="Ramirez L."/>
            <person name="Alfaro M."/>
            <person name="Sun H."/>
            <person name="Tritt A."/>
            <person name="Yoshinaga Y."/>
            <person name="Zwiers L.-H."/>
            <person name="Turgeon B."/>
            <person name="Goodwin S."/>
            <person name="Spatafora J."/>
            <person name="Crous P."/>
            <person name="Grigoriev I."/>
        </authorList>
    </citation>
    <scope>NUCLEOTIDE SEQUENCE</scope>
    <source>
        <strain evidence="2">CBS 675.92</strain>
    </source>
</reference>
<evidence type="ECO:0000256" key="1">
    <source>
        <dbReference type="SAM" id="MobiDB-lite"/>
    </source>
</evidence>
<keyword evidence="3" id="KW-1185">Reference proteome</keyword>
<accession>A0A6A5U9W8</accession>
<dbReference type="Proteomes" id="UP000800035">
    <property type="component" value="Unassembled WGS sequence"/>
</dbReference>
<sequence length="67" mass="7367">MVALETSTSSSPSAHKADLSYSPTHESHKHPPYIRSYLPHPASPEQHRRLSPPPQNSTQVVVPTVSQ</sequence>
<proteinExistence type="predicted"/>
<feature type="compositionally biased region" description="Polar residues" evidence="1">
    <location>
        <begin position="1"/>
        <end position="13"/>
    </location>
</feature>
<feature type="region of interest" description="Disordered" evidence="1">
    <location>
        <begin position="1"/>
        <end position="67"/>
    </location>
</feature>
<gene>
    <name evidence="2" type="ORF">CC80DRAFT_488915</name>
</gene>
<protein>
    <submittedName>
        <fullName evidence="2">Uncharacterized protein</fullName>
    </submittedName>
</protein>
<dbReference type="AlphaFoldDB" id="A0A6A5U9W8"/>
<feature type="compositionally biased region" description="Polar residues" evidence="1">
    <location>
        <begin position="56"/>
        <end position="67"/>
    </location>
</feature>
<name>A0A6A5U9W8_9PLEO</name>
<evidence type="ECO:0000313" key="3">
    <source>
        <dbReference type="Proteomes" id="UP000800035"/>
    </source>
</evidence>